<evidence type="ECO:0000256" key="1">
    <source>
        <dbReference type="SAM" id="Phobius"/>
    </source>
</evidence>
<dbReference type="AlphaFoldDB" id="A0A194AQJ8"/>
<reference evidence="2" key="1">
    <citation type="submission" date="2016-03" db="EMBL/GenBank/DDBJ databases">
        <authorList>
            <person name="Ploux O."/>
        </authorList>
    </citation>
    <scope>NUCLEOTIDE SEQUENCE</scope>
    <source>
        <tissue evidence="2">Mantle</tissue>
    </source>
</reference>
<name>A0A194AQJ8_PINFU</name>
<dbReference type="EMBL" id="GELH01000206">
    <property type="protein sequence ID" value="JAS04066.1"/>
    <property type="molecule type" value="Transcribed_RNA"/>
</dbReference>
<accession>A0A194AQJ8</accession>
<protein>
    <submittedName>
        <fullName evidence="2">Uncharacterized protein</fullName>
    </submittedName>
</protein>
<keyword evidence="1" id="KW-0472">Membrane</keyword>
<feature type="transmembrane region" description="Helical" evidence="1">
    <location>
        <begin position="20"/>
        <end position="39"/>
    </location>
</feature>
<dbReference type="EMBL" id="GELH01000205">
    <property type="protein sequence ID" value="JAS04067.1"/>
    <property type="molecule type" value="Transcribed_RNA"/>
</dbReference>
<keyword evidence="1" id="KW-1133">Transmembrane helix</keyword>
<evidence type="ECO:0000313" key="2">
    <source>
        <dbReference type="EMBL" id="JAS04066.1"/>
    </source>
</evidence>
<organism evidence="2">
    <name type="scientific">Pinctada fucata</name>
    <name type="common">Akoya pearl oyster</name>
    <name type="synonym">Pinctada imbricata fucata</name>
    <dbReference type="NCBI Taxonomy" id="50426"/>
    <lineage>
        <taxon>Eukaryota</taxon>
        <taxon>Metazoa</taxon>
        <taxon>Spiralia</taxon>
        <taxon>Lophotrochozoa</taxon>
        <taxon>Mollusca</taxon>
        <taxon>Bivalvia</taxon>
        <taxon>Autobranchia</taxon>
        <taxon>Pteriomorphia</taxon>
        <taxon>Pterioida</taxon>
        <taxon>Pterioidea</taxon>
        <taxon>Pteriidae</taxon>
        <taxon>Pinctada</taxon>
    </lineage>
</organism>
<keyword evidence="1" id="KW-0812">Transmembrane</keyword>
<proteinExistence type="predicted"/>
<sequence>MWRQVWRMTLGTEVGEDDFLSPVTASLVYFSVVMGFGYVTRILNNVFTPQPIRDYVADFLATMEMCAYFFENNFILLIMAHSGCFWPLLSNASSPIERT</sequence>